<dbReference type="InterPro" id="IPR012106">
    <property type="entry name" value="Phage_Mu_Gp1"/>
</dbReference>
<dbReference type="InterPro" id="IPR023562">
    <property type="entry name" value="ClpP/TepA"/>
</dbReference>
<dbReference type="Gene3D" id="3.90.226.10">
    <property type="entry name" value="2-enoyl-CoA Hydratase, Chain A, domain 1"/>
    <property type="match status" value="1"/>
</dbReference>
<dbReference type="PANTHER" id="PTHR10381">
    <property type="entry name" value="ATP-DEPENDENT CLP PROTEASE PROTEOLYTIC SUBUNIT"/>
    <property type="match status" value="1"/>
</dbReference>
<dbReference type="CDD" id="cd07016">
    <property type="entry name" value="S14_ClpP_1"/>
    <property type="match status" value="1"/>
</dbReference>
<keyword evidence="2" id="KW-0963">Cytoplasm</keyword>
<evidence type="ECO:0000256" key="4">
    <source>
        <dbReference type="SAM" id="Coils"/>
    </source>
</evidence>
<dbReference type="GO" id="GO:0004252">
    <property type="term" value="F:serine-type endopeptidase activity"/>
    <property type="evidence" value="ECO:0007669"/>
    <property type="project" value="InterPro"/>
</dbReference>
<dbReference type="Pfam" id="PF00574">
    <property type="entry name" value="CLP_protease"/>
    <property type="match status" value="1"/>
</dbReference>
<dbReference type="EMBL" id="BK014704">
    <property type="protein sequence ID" value="DAD68529.1"/>
    <property type="molecule type" value="Genomic_DNA"/>
</dbReference>
<dbReference type="GO" id="GO:0004176">
    <property type="term" value="F:ATP-dependent peptidase activity"/>
    <property type="evidence" value="ECO:0007669"/>
    <property type="project" value="InterPro"/>
</dbReference>
<dbReference type="PRINTS" id="PR00127">
    <property type="entry name" value="CLPPROTEASEP"/>
</dbReference>
<dbReference type="PANTHER" id="PTHR10381:SF70">
    <property type="entry name" value="ATP-DEPENDENT CLP PROTEASE PROTEOLYTIC SUBUNIT"/>
    <property type="match status" value="1"/>
</dbReference>
<protein>
    <submittedName>
        <fullName evidence="5">ATP dependent Clp protease</fullName>
    </submittedName>
</protein>
<sequence length="400" mass="43782">MQIKNLTPREAEVYLFDEIGYWGDTAGDVVDTLRDLDVDHIAVKINSPGGDVFDGIAIMNILKSHPARVTTVVEGLAASAASFIAVGAGDEVVMMPHSQLMIHDAWGMSMGNAEDMLRCAEELNRASDNLAAIYQAKAGGDVGDWRDAMREESWFSADEAVEAGLADRVESREREDSQALAAVGGFRMMNSFRMKDRKNAGRPAILDKMKGDHMDLRNEVAHRVGVPGEVDDKVLLAALDEALTEGGVTAPDNTAEELESARKEADEAKARVEELEKQLAEKEQAEDDGLTVTVDAEMYRELQEKAAYADTAREKEAQASHEQLVQAAITEGRISAASKERWLKALSLDEKKTMETLSALPKSIPRAEIGHGQTTPEHTTTVRDSAYEKKMAQIFQPPRA</sequence>
<organism evidence="5">
    <name type="scientific">Siphoviridae sp. ct3CA7</name>
    <dbReference type="NCBI Taxonomy" id="2823561"/>
    <lineage>
        <taxon>Viruses</taxon>
        <taxon>Duplodnaviria</taxon>
        <taxon>Heunggongvirae</taxon>
        <taxon>Uroviricota</taxon>
        <taxon>Caudoviricetes</taxon>
    </lineage>
</organism>
<dbReference type="Pfam" id="PF10123">
    <property type="entry name" value="Mu-like_Pro"/>
    <property type="match status" value="1"/>
</dbReference>
<dbReference type="InterPro" id="IPR029045">
    <property type="entry name" value="ClpP/crotonase-like_dom_sf"/>
</dbReference>
<accession>A0A8S5LFA0</accession>
<keyword evidence="4" id="KW-0175">Coiled coil</keyword>
<dbReference type="GO" id="GO:0009368">
    <property type="term" value="C:endopeptidase Clp complex"/>
    <property type="evidence" value="ECO:0007669"/>
    <property type="project" value="TreeGrafter"/>
</dbReference>
<reference evidence="5" key="1">
    <citation type="journal article" date="2021" name="Proc. Natl. Acad. Sci. U.S.A.">
        <title>A Catalog of Tens of Thousands of Viruses from Human Metagenomes Reveals Hidden Associations with Chronic Diseases.</title>
        <authorList>
            <person name="Tisza M.J."/>
            <person name="Buck C.B."/>
        </authorList>
    </citation>
    <scope>NUCLEOTIDE SEQUENCE</scope>
    <source>
        <strain evidence="5">Ct3CA7</strain>
    </source>
</reference>
<evidence type="ECO:0000256" key="2">
    <source>
        <dbReference type="ARBA" id="ARBA00022490"/>
    </source>
</evidence>
<dbReference type="InterPro" id="IPR001907">
    <property type="entry name" value="ClpP"/>
</dbReference>
<evidence type="ECO:0000256" key="3">
    <source>
        <dbReference type="ARBA" id="ARBA00022801"/>
    </source>
</evidence>
<dbReference type="SUPFAM" id="SSF52096">
    <property type="entry name" value="ClpP/crotonase"/>
    <property type="match status" value="1"/>
</dbReference>
<keyword evidence="3" id="KW-0378">Hydrolase</keyword>
<evidence type="ECO:0000256" key="1">
    <source>
        <dbReference type="ARBA" id="ARBA00007039"/>
    </source>
</evidence>
<proteinExistence type="inferred from homology"/>
<evidence type="ECO:0000313" key="5">
    <source>
        <dbReference type="EMBL" id="DAD68529.1"/>
    </source>
</evidence>
<comment type="similarity">
    <text evidence="1">Belongs to the peptidase S14 family.</text>
</comment>
<dbReference type="GO" id="GO:0051117">
    <property type="term" value="F:ATPase binding"/>
    <property type="evidence" value="ECO:0007669"/>
    <property type="project" value="TreeGrafter"/>
</dbReference>
<dbReference type="GO" id="GO:0006515">
    <property type="term" value="P:protein quality control for misfolded or incompletely synthesized proteins"/>
    <property type="evidence" value="ECO:0007669"/>
    <property type="project" value="TreeGrafter"/>
</dbReference>
<feature type="coiled-coil region" evidence="4">
    <location>
        <begin position="255"/>
        <end position="288"/>
    </location>
</feature>
<name>A0A8S5LFA0_9CAUD</name>
<dbReference type="NCBIfam" id="NF045542">
    <property type="entry name" value="Clp_rel_HeadMat"/>
    <property type="match status" value="1"/>
</dbReference>
<keyword evidence="5" id="KW-0645">Protease</keyword>